<protein>
    <submittedName>
        <fullName evidence="2">Uncharacterized protein</fullName>
    </submittedName>
</protein>
<sequence length="108" mass="11565">MTRSASASRSKAEPDAMSSCLANKSTNAKHPHMTRHDTLLHCCRAQAGSLPTVAARGQEGALMPVQDAAADRCLDARRNRMDLHNSIPIRGWAFKLFAPAKVLAVGNG</sequence>
<accession>A0A8T0XHW0</accession>
<dbReference type="Proteomes" id="UP000823388">
    <property type="component" value="Chromosome 1K"/>
</dbReference>
<proteinExistence type="predicted"/>
<comment type="caution">
    <text evidence="2">The sequence shown here is derived from an EMBL/GenBank/DDBJ whole genome shotgun (WGS) entry which is preliminary data.</text>
</comment>
<feature type="region of interest" description="Disordered" evidence="1">
    <location>
        <begin position="1"/>
        <end position="33"/>
    </location>
</feature>
<keyword evidence="3" id="KW-1185">Reference proteome</keyword>
<evidence type="ECO:0000256" key="1">
    <source>
        <dbReference type="SAM" id="MobiDB-lite"/>
    </source>
</evidence>
<name>A0A8T0XHW0_PANVG</name>
<dbReference type="EMBL" id="CM029037">
    <property type="protein sequence ID" value="KAG2661052.1"/>
    <property type="molecule type" value="Genomic_DNA"/>
</dbReference>
<dbReference type="AlphaFoldDB" id="A0A8T0XHW0"/>
<organism evidence="2 3">
    <name type="scientific">Panicum virgatum</name>
    <name type="common">Blackwell switchgrass</name>
    <dbReference type="NCBI Taxonomy" id="38727"/>
    <lineage>
        <taxon>Eukaryota</taxon>
        <taxon>Viridiplantae</taxon>
        <taxon>Streptophyta</taxon>
        <taxon>Embryophyta</taxon>
        <taxon>Tracheophyta</taxon>
        <taxon>Spermatophyta</taxon>
        <taxon>Magnoliopsida</taxon>
        <taxon>Liliopsida</taxon>
        <taxon>Poales</taxon>
        <taxon>Poaceae</taxon>
        <taxon>PACMAD clade</taxon>
        <taxon>Panicoideae</taxon>
        <taxon>Panicodae</taxon>
        <taxon>Paniceae</taxon>
        <taxon>Panicinae</taxon>
        <taxon>Panicum</taxon>
        <taxon>Panicum sect. Hiantes</taxon>
    </lineage>
</organism>
<evidence type="ECO:0000313" key="2">
    <source>
        <dbReference type="EMBL" id="KAG2661052.1"/>
    </source>
</evidence>
<gene>
    <name evidence="2" type="ORF">PVAP13_1KG478600</name>
</gene>
<evidence type="ECO:0000313" key="3">
    <source>
        <dbReference type="Proteomes" id="UP000823388"/>
    </source>
</evidence>
<reference evidence="2" key="1">
    <citation type="submission" date="2020-05" db="EMBL/GenBank/DDBJ databases">
        <title>WGS assembly of Panicum virgatum.</title>
        <authorList>
            <person name="Lovell J.T."/>
            <person name="Jenkins J."/>
            <person name="Shu S."/>
            <person name="Juenger T.E."/>
            <person name="Schmutz J."/>
        </authorList>
    </citation>
    <scope>NUCLEOTIDE SEQUENCE</scope>
    <source>
        <strain evidence="2">AP13</strain>
    </source>
</reference>